<evidence type="ECO:0000256" key="1">
    <source>
        <dbReference type="SAM" id="MobiDB-lite"/>
    </source>
</evidence>
<dbReference type="CDD" id="cd00303">
    <property type="entry name" value="retropepsin_like"/>
    <property type="match status" value="1"/>
</dbReference>
<dbReference type="EMBL" id="JAUJFL010000005">
    <property type="protein sequence ID" value="KAK2603126.1"/>
    <property type="molecule type" value="Genomic_DNA"/>
</dbReference>
<dbReference type="Pfam" id="PF13650">
    <property type="entry name" value="Asp_protease_2"/>
    <property type="match status" value="1"/>
</dbReference>
<dbReference type="Proteomes" id="UP001265746">
    <property type="component" value="Unassembled WGS sequence"/>
</dbReference>
<dbReference type="InterPro" id="IPR021109">
    <property type="entry name" value="Peptidase_aspartic_dom_sf"/>
</dbReference>
<reference evidence="2" key="1">
    <citation type="submission" date="2023-06" db="EMBL/GenBank/DDBJ databases">
        <authorList>
            <person name="Noh H."/>
        </authorList>
    </citation>
    <scope>NUCLEOTIDE SEQUENCE</scope>
    <source>
        <strain evidence="2">DUCC20226</strain>
    </source>
</reference>
<evidence type="ECO:0000313" key="2">
    <source>
        <dbReference type="EMBL" id="KAK2603126.1"/>
    </source>
</evidence>
<gene>
    <name evidence="2" type="ORF">N8I77_009606</name>
</gene>
<evidence type="ECO:0000313" key="3">
    <source>
        <dbReference type="Proteomes" id="UP001265746"/>
    </source>
</evidence>
<organism evidence="2 3">
    <name type="scientific">Phomopsis amygdali</name>
    <name type="common">Fusicoccum amygdali</name>
    <dbReference type="NCBI Taxonomy" id="1214568"/>
    <lineage>
        <taxon>Eukaryota</taxon>
        <taxon>Fungi</taxon>
        <taxon>Dikarya</taxon>
        <taxon>Ascomycota</taxon>
        <taxon>Pezizomycotina</taxon>
        <taxon>Sordariomycetes</taxon>
        <taxon>Sordariomycetidae</taxon>
        <taxon>Diaporthales</taxon>
        <taxon>Diaporthaceae</taxon>
        <taxon>Diaporthe</taxon>
    </lineage>
</organism>
<proteinExistence type="predicted"/>
<keyword evidence="3" id="KW-1185">Reference proteome</keyword>
<sequence>MDQTSVIPVHLPSGRVIRTLGKVAGLFSFSGEDNSYPLLCIVLEKSVHPLVLGSHFLRITQTLTKYTNRIKKVFSNILGLNFLGFLEAEQSLLAGYLNDHAVDIVPDTGSDIMVMSLSFADRLGLTISEGRQDKIRVQFIDGSEAYTLGRVRGVRYKSHWYVERGNRTIYGCDCDFYIIQHLPVDAIVSNEFVEEVGVFENHMYRLKSRQPKELQFGIYGIRYIESPCARQKEQSTLDHSFSAEMEESELHRRDAAVEDIEELLATDPSAAESRQRDERERRARNDRKRKHDEAQLSYPLQTSRIHTGGTTRSARQTGTGSLLHEANTDQRSAESSYQQMAGQTLTLAVGFDPESGQPQTKRRRFCLSRWLRGSRTG</sequence>
<name>A0AAD9W141_PHOAM</name>
<feature type="compositionally biased region" description="Polar residues" evidence="1">
    <location>
        <begin position="298"/>
        <end position="320"/>
    </location>
</feature>
<feature type="region of interest" description="Disordered" evidence="1">
    <location>
        <begin position="265"/>
        <end position="320"/>
    </location>
</feature>
<dbReference type="Gene3D" id="2.40.70.10">
    <property type="entry name" value="Acid Proteases"/>
    <property type="match status" value="1"/>
</dbReference>
<comment type="caution">
    <text evidence="2">The sequence shown here is derived from an EMBL/GenBank/DDBJ whole genome shotgun (WGS) entry which is preliminary data.</text>
</comment>
<accession>A0AAD9W141</accession>
<dbReference type="AlphaFoldDB" id="A0AAD9W141"/>
<protein>
    <submittedName>
        <fullName evidence="2">Uncharacterized protein</fullName>
    </submittedName>
</protein>
<feature type="compositionally biased region" description="Basic and acidic residues" evidence="1">
    <location>
        <begin position="273"/>
        <end position="283"/>
    </location>
</feature>